<dbReference type="EMBL" id="KF900728">
    <property type="protein sequence ID" value="AIF05095.1"/>
    <property type="molecule type" value="Genomic_DNA"/>
</dbReference>
<dbReference type="InterPro" id="IPR006076">
    <property type="entry name" value="FAD-dep_OxRdtase"/>
</dbReference>
<feature type="domain" description="FAD dependent oxidoreductase" evidence="1">
    <location>
        <begin position="5"/>
        <end position="68"/>
    </location>
</feature>
<sequence>MKKYDYLVIGGGIFGLYTALYLSKNNKKTCILEKENQFMKKASIVNQARLHAGYHYPRSVATALLSNEYKERFILEHKNFINSKYDKYYAIDRYGSLTDSVQFEKFCNYINIKCKKVDSVNYLKNNRIEQLYLTEEYSFDPIMIAEYYKEMINQNSNIYAKMNTTIVEAEKLNDSWSITIFDSKENDYNKIVANSVINATYYNINTQNILFGMPTIKLMHEITEMAFIHAPMIKNIGLTVLDGQYCSIMPYGLSDLHSLYSVNYSVHDVDYHDEPQFHCQTINKNCLPNYTSICNSCSARPISNNYKMQRQLLHYLVDEVVLQYQFSMYTIRSKLQYSYIDDGRPTIATKLNSSPDYYCLFAGKINSIYEIETKINNA</sequence>
<reference evidence="2" key="1">
    <citation type="journal article" date="2014" name="Genome Biol. Evol.">
        <title>Pangenome evidence for extensive interdomain horizontal transfer affecting lineage core and shell genes in uncultured planktonic thaumarchaeota and euryarchaeota.</title>
        <authorList>
            <person name="Deschamps P."/>
            <person name="Zivanovic Y."/>
            <person name="Moreira D."/>
            <person name="Rodriguez-Valera F."/>
            <person name="Lopez-Garcia P."/>
        </authorList>
    </citation>
    <scope>NUCLEOTIDE SEQUENCE</scope>
</reference>
<name>A0A075GPV0_9ARCH</name>
<proteinExistence type="predicted"/>
<dbReference type="InterPro" id="IPR036188">
    <property type="entry name" value="FAD/NAD-bd_sf"/>
</dbReference>
<evidence type="ECO:0000259" key="1">
    <source>
        <dbReference type="Pfam" id="PF01266"/>
    </source>
</evidence>
<dbReference type="PANTHER" id="PTHR42720:SF1">
    <property type="entry name" value="GLYCEROL 3-PHOSPHATE OXIDASE"/>
    <property type="match status" value="1"/>
</dbReference>
<accession>A0A075GPV0</accession>
<dbReference type="Pfam" id="PF01266">
    <property type="entry name" value="DAO"/>
    <property type="match status" value="1"/>
</dbReference>
<dbReference type="AlphaFoldDB" id="A0A075GPV0"/>
<dbReference type="InterPro" id="IPR052745">
    <property type="entry name" value="G3P_Oxidase/Oxidoreductase"/>
</dbReference>
<dbReference type="PANTHER" id="PTHR42720">
    <property type="entry name" value="GLYCEROL-3-PHOSPHATE DEHYDROGENASE"/>
    <property type="match status" value="1"/>
</dbReference>
<organism evidence="2">
    <name type="scientific">uncultured marine thaumarchaeote KM3_17_C07</name>
    <dbReference type="NCBI Taxonomy" id="1456062"/>
    <lineage>
        <taxon>Archaea</taxon>
        <taxon>Nitrososphaerota</taxon>
        <taxon>environmental samples</taxon>
    </lineage>
</organism>
<evidence type="ECO:0000313" key="2">
    <source>
        <dbReference type="EMBL" id="AIF05095.1"/>
    </source>
</evidence>
<protein>
    <submittedName>
        <fullName evidence="2">D amino acid oxidase (DAO) family protein</fullName>
    </submittedName>
</protein>
<dbReference type="Gene3D" id="3.50.50.60">
    <property type="entry name" value="FAD/NAD(P)-binding domain"/>
    <property type="match status" value="1"/>
</dbReference>
<dbReference type="SUPFAM" id="SSF51905">
    <property type="entry name" value="FAD/NAD(P)-binding domain"/>
    <property type="match status" value="1"/>
</dbReference>